<organism evidence="1 2">
    <name type="scientific">Neophaeococcomyces mojaviensis</name>
    <dbReference type="NCBI Taxonomy" id="3383035"/>
    <lineage>
        <taxon>Eukaryota</taxon>
        <taxon>Fungi</taxon>
        <taxon>Dikarya</taxon>
        <taxon>Ascomycota</taxon>
        <taxon>Pezizomycotina</taxon>
        <taxon>Eurotiomycetes</taxon>
        <taxon>Chaetothyriomycetidae</taxon>
        <taxon>Chaetothyriales</taxon>
        <taxon>Chaetothyriales incertae sedis</taxon>
        <taxon>Neophaeococcomyces</taxon>
    </lineage>
</organism>
<evidence type="ECO:0000313" key="2">
    <source>
        <dbReference type="Proteomes" id="UP001172386"/>
    </source>
</evidence>
<protein>
    <submittedName>
        <fullName evidence="1">Uncharacterized protein</fullName>
    </submittedName>
</protein>
<keyword evidence="2" id="KW-1185">Reference proteome</keyword>
<evidence type="ECO:0000313" key="1">
    <source>
        <dbReference type="EMBL" id="KAJ9656795.1"/>
    </source>
</evidence>
<dbReference type="Proteomes" id="UP001172386">
    <property type="component" value="Unassembled WGS sequence"/>
</dbReference>
<reference evidence="1" key="1">
    <citation type="submission" date="2022-10" db="EMBL/GenBank/DDBJ databases">
        <title>Culturing micro-colonial fungi from biological soil crusts in the Mojave desert and describing Neophaeococcomyces mojavensis, and introducing the new genera and species Taxawa tesnikishii.</title>
        <authorList>
            <person name="Kurbessoian T."/>
            <person name="Stajich J.E."/>
        </authorList>
    </citation>
    <scope>NUCLEOTIDE SEQUENCE</scope>
    <source>
        <strain evidence="1">JES_112</strain>
    </source>
</reference>
<sequence>MTMKTYIITGANRGLGLEFVRQISSASDSNTIFACVRSLQGDLDELKALAAHKSSIHIIECDTSSVPSVGKCANEVSKLLNGSQLNFLINNAGVNAVPTKTALEMTPEDLQMHMEINVVGPSEMVKAFKTHLADGSTVLNMTSGLGSFQKRVIKCCTYAISKAALNMLTVHQADTLKEKGVRVILMDPGWVQTRMGGEGAILTPQQSIEGMLKLLHENSKDDSGTFYQYDGDIVPW</sequence>
<comment type="caution">
    <text evidence="1">The sequence shown here is derived from an EMBL/GenBank/DDBJ whole genome shotgun (WGS) entry which is preliminary data.</text>
</comment>
<name>A0ACC3A7R6_9EURO</name>
<dbReference type="EMBL" id="JAPDRQ010000072">
    <property type="protein sequence ID" value="KAJ9656795.1"/>
    <property type="molecule type" value="Genomic_DNA"/>
</dbReference>
<gene>
    <name evidence="1" type="ORF">H2198_004683</name>
</gene>
<proteinExistence type="predicted"/>
<accession>A0ACC3A7R6</accession>